<evidence type="ECO:0000313" key="3">
    <source>
        <dbReference type="Proteomes" id="UP000306509"/>
    </source>
</evidence>
<dbReference type="GO" id="GO:0008703">
    <property type="term" value="F:5-amino-6-(5-phosphoribosylamino)uracil reductase activity"/>
    <property type="evidence" value="ECO:0007669"/>
    <property type="project" value="InterPro"/>
</dbReference>
<dbReference type="GO" id="GO:0004146">
    <property type="term" value="F:dihydrofolate reductase activity"/>
    <property type="evidence" value="ECO:0007669"/>
    <property type="project" value="UniProtKB-EC"/>
</dbReference>
<evidence type="ECO:0000259" key="1">
    <source>
        <dbReference type="Pfam" id="PF01872"/>
    </source>
</evidence>
<sequence length="178" mass="20384">MRKVILFIAMSLDGYIAGKDGNIDWLCGQEPAADDMVSYFEFIKGIDTVIIGWKTYHQIVTELSPDDWMYKDLTSYVITHKELHDTENIKFVNESVCELVKNLKEEPGKDIWICGGATVIQPLVQENLIDKFHISIIPTILGNGIRLFEITEGERQKQLKLIKSQSYNGITDVIYELR</sequence>
<accession>A0A4U8Q052</accession>
<dbReference type="Pfam" id="PF01872">
    <property type="entry name" value="RibD_C"/>
    <property type="match status" value="1"/>
</dbReference>
<proteinExistence type="predicted"/>
<protein>
    <submittedName>
        <fullName evidence="2">Dihydrofolate reductase</fullName>
        <ecNumber evidence="2">1.5.1.3</ecNumber>
    </submittedName>
</protein>
<dbReference type="PANTHER" id="PTHR38011">
    <property type="entry name" value="DIHYDROFOLATE REDUCTASE FAMILY PROTEIN (AFU_ORTHOLOGUE AFUA_8G06820)"/>
    <property type="match status" value="1"/>
</dbReference>
<dbReference type="PANTHER" id="PTHR38011:SF11">
    <property type="entry name" value="2,5-DIAMINO-6-RIBOSYLAMINO-4(3H)-PYRIMIDINONE 5'-PHOSPHATE REDUCTASE"/>
    <property type="match status" value="1"/>
</dbReference>
<dbReference type="Gene3D" id="3.40.430.10">
    <property type="entry name" value="Dihydrofolate Reductase, subunit A"/>
    <property type="match status" value="1"/>
</dbReference>
<keyword evidence="2" id="KW-0560">Oxidoreductase</keyword>
<gene>
    <name evidence="2" type="primary">folA</name>
    <name evidence="2" type="ORF">DSM106044_05090</name>
</gene>
<evidence type="ECO:0000313" key="2">
    <source>
        <dbReference type="EMBL" id="TLC98029.1"/>
    </source>
</evidence>
<keyword evidence="3" id="KW-1185">Reference proteome</keyword>
<dbReference type="Proteomes" id="UP000306509">
    <property type="component" value="Unassembled WGS sequence"/>
</dbReference>
<comment type="caution">
    <text evidence="2">The sequence shown here is derived from an EMBL/GenBank/DDBJ whole genome shotgun (WGS) entry which is preliminary data.</text>
</comment>
<dbReference type="EMBL" id="QGQD01000105">
    <property type="protein sequence ID" value="TLC98029.1"/>
    <property type="molecule type" value="Genomic_DNA"/>
</dbReference>
<name>A0A4U8Q052_9FIRM</name>
<dbReference type="InterPro" id="IPR024072">
    <property type="entry name" value="DHFR-like_dom_sf"/>
</dbReference>
<dbReference type="STRING" id="180332.GCA_000797495_00809"/>
<dbReference type="RefSeq" id="WP_138003993.1">
    <property type="nucleotide sequence ID" value="NZ_JBHTNY010000084.1"/>
</dbReference>
<organism evidence="2 3">
    <name type="scientific">Robinsoniella peoriensis</name>
    <dbReference type="NCBI Taxonomy" id="180332"/>
    <lineage>
        <taxon>Bacteria</taxon>
        <taxon>Bacillati</taxon>
        <taxon>Bacillota</taxon>
        <taxon>Clostridia</taxon>
        <taxon>Lachnospirales</taxon>
        <taxon>Lachnospiraceae</taxon>
        <taxon>Robinsoniella</taxon>
    </lineage>
</organism>
<dbReference type="InterPro" id="IPR002734">
    <property type="entry name" value="RibDG_C"/>
</dbReference>
<dbReference type="GO" id="GO:0009231">
    <property type="term" value="P:riboflavin biosynthetic process"/>
    <property type="evidence" value="ECO:0007669"/>
    <property type="project" value="InterPro"/>
</dbReference>
<dbReference type="AlphaFoldDB" id="A0A4U8Q052"/>
<feature type="domain" description="Bacterial bifunctional deaminase-reductase C-terminal" evidence="1">
    <location>
        <begin position="2"/>
        <end position="167"/>
    </location>
</feature>
<reference evidence="2 3" key="1">
    <citation type="journal article" date="2019" name="Anaerobe">
        <title>Detection of Robinsoniella peoriensis in multiple bone samples of a trauma patient.</title>
        <authorList>
            <person name="Schrottner P."/>
            <person name="Hartwich K."/>
            <person name="Bunk B."/>
            <person name="Schober I."/>
            <person name="Helbig S."/>
            <person name="Rudolph W.W."/>
            <person name="Gunzer F."/>
        </authorList>
    </citation>
    <scope>NUCLEOTIDE SEQUENCE [LARGE SCALE GENOMIC DNA]</scope>
    <source>
        <strain evidence="2 3">DSM 106044</strain>
    </source>
</reference>
<dbReference type="EC" id="1.5.1.3" evidence="2"/>
<dbReference type="SUPFAM" id="SSF53597">
    <property type="entry name" value="Dihydrofolate reductase-like"/>
    <property type="match status" value="1"/>
</dbReference>
<dbReference type="InterPro" id="IPR050765">
    <property type="entry name" value="Riboflavin_Biosynth_HTPR"/>
</dbReference>